<keyword evidence="1" id="KW-1133">Transmembrane helix</keyword>
<feature type="transmembrane region" description="Helical" evidence="1">
    <location>
        <begin position="84"/>
        <end position="103"/>
    </location>
</feature>
<keyword evidence="1" id="KW-0812">Transmembrane</keyword>
<proteinExistence type="predicted"/>
<feature type="transmembrane region" description="Helical" evidence="1">
    <location>
        <begin position="55"/>
        <end position="78"/>
    </location>
</feature>
<evidence type="ECO:0000256" key="1">
    <source>
        <dbReference type="SAM" id="Phobius"/>
    </source>
</evidence>
<accession>A0A517LHF6</accession>
<dbReference type="Proteomes" id="UP000316270">
    <property type="component" value="Chromosome 12"/>
</dbReference>
<feature type="transmembrane region" description="Helical" evidence="1">
    <location>
        <begin position="159"/>
        <end position="177"/>
    </location>
</feature>
<keyword evidence="3" id="KW-1185">Reference proteome</keyword>
<evidence type="ECO:0000313" key="3">
    <source>
        <dbReference type="Proteomes" id="UP000316270"/>
    </source>
</evidence>
<keyword evidence="1" id="KW-0472">Membrane</keyword>
<dbReference type="OrthoDB" id="5954308at2759"/>
<dbReference type="EMBL" id="CP042196">
    <property type="protein sequence ID" value="QDS75072.1"/>
    <property type="molecule type" value="Genomic_DNA"/>
</dbReference>
<protein>
    <recommendedName>
        <fullName evidence="4">DUF1772 domain-containing protein</fullName>
    </recommendedName>
</protein>
<reference evidence="2 3" key="1">
    <citation type="submission" date="2019-07" db="EMBL/GenBank/DDBJ databases">
        <title>Finished genome of Venturia effusa.</title>
        <authorList>
            <person name="Young C.A."/>
            <person name="Cox M.P."/>
            <person name="Ganley A.R.D."/>
            <person name="David W.J."/>
        </authorList>
    </citation>
    <scope>NUCLEOTIDE SEQUENCE [LARGE SCALE GENOMIC DNA]</scope>
    <source>
        <strain evidence="3">albino</strain>
    </source>
</reference>
<evidence type="ECO:0000313" key="2">
    <source>
        <dbReference type="EMBL" id="QDS75072.1"/>
    </source>
</evidence>
<dbReference type="AlphaFoldDB" id="A0A517LHF6"/>
<organism evidence="2 3">
    <name type="scientific">Venturia effusa</name>
    <dbReference type="NCBI Taxonomy" id="50376"/>
    <lineage>
        <taxon>Eukaryota</taxon>
        <taxon>Fungi</taxon>
        <taxon>Dikarya</taxon>
        <taxon>Ascomycota</taxon>
        <taxon>Pezizomycotina</taxon>
        <taxon>Dothideomycetes</taxon>
        <taxon>Pleosporomycetidae</taxon>
        <taxon>Venturiales</taxon>
        <taxon>Venturiaceae</taxon>
        <taxon>Venturia</taxon>
    </lineage>
</organism>
<name>A0A517LHF6_9PEZI</name>
<evidence type="ECO:0008006" key="4">
    <source>
        <dbReference type="Google" id="ProtNLM"/>
    </source>
</evidence>
<gene>
    <name evidence="2" type="ORF">FKW77_006751</name>
</gene>
<sequence>MAWSLVDLVGVAKVTGIASSGIFAGYTWSLSDAAVPAILAAKDESTMANQWRIQYVRGFILAVPATIINILSWGILAYATKNQLYTTAAITTGSGTVFAWTALRHINGALSIRSAKIAGPWTGIGHLPLTYSAKEKRSIDTEKKYSTAELVVKWKNYNLARSIILLVGTLIGAYALATDLSMY</sequence>